<reference evidence="1" key="2">
    <citation type="submission" date="2015-03" db="EMBL/GenBank/DDBJ databases">
        <authorList>
            <person name="Chow C.-E.T."/>
            <person name="Winget D.M."/>
            <person name="White R.A.III."/>
            <person name="Hallam S.J."/>
            <person name="Suttle C.A."/>
        </authorList>
    </citation>
    <scope>NUCLEOTIDE SEQUENCE</scope>
    <source>
        <strain evidence="1">Oxic1_4</strain>
    </source>
</reference>
<reference evidence="1" key="1">
    <citation type="journal article" date="2015" name="Front. Microbiol.">
        <title>Combining genomic sequencing methods to explore viral diversity and reveal potential virus-host interactions.</title>
        <authorList>
            <person name="Chow C.E."/>
            <person name="Winget D.M."/>
            <person name="White R.A.III."/>
            <person name="Hallam S.J."/>
            <person name="Suttle C.A."/>
        </authorList>
    </citation>
    <scope>NUCLEOTIDE SEQUENCE</scope>
    <source>
        <strain evidence="1">Oxic1_4</strain>
    </source>
</reference>
<evidence type="ECO:0000313" key="1">
    <source>
        <dbReference type="EMBL" id="AKH47832.1"/>
    </source>
</evidence>
<sequence length="54" mass="6069">MIGNEAFNRVSGFLAFEINVIEFSESDVFGICKTRFTGSVETIDMSFSGLWIRV</sequence>
<name>A0A0F7L8W8_9VIRU</name>
<dbReference type="EMBL" id="KR029599">
    <property type="protein sequence ID" value="AKH47832.1"/>
    <property type="molecule type" value="Genomic_DNA"/>
</dbReference>
<protein>
    <submittedName>
        <fullName evidence="1">Uncharacterized protein</fullName>
    </submittedName>
</protein>
<accession>A0A0F7L8W8</accession>
<proteinExistence type="predicted"/>
<organism evidence="1">
    <name type="scientific">uncultured marine virus</name>
    <dbReference type="NCBI Taxonomy" id="186617"/>
    <lineage>
        <taxon>Viruses</taxon>
        <taxon>environmental samples</taxon>
    </lineage>
</organism>